<dbReference type="AlphaFoldDB" id="A0A1H1JN83"/>
<name>A0A1H1JN83_9BURK</name>
<dbReference type="EMBL" id="FNKP01000003">
    <property type="protein sequence ID" value="SDR51476.1"/>
    <property type="molecule type" value="Genomic_DNA"/>
</dbReference>
<dbReference type="RefSeq" id="WP_074772319.1">
    <property type="nucleotide sequence ID" value="NZ_FNKP01000003.1"/>
</dbReference>
<feature type="transmembrane region" description="Helical" evidence="2">
    <location>
        <begin position="106"/>
        <end position="135"/>
    </location>
</feature>
<keyword evidence="2" id="KW-0472">Membrane</keyword>
<evidence type="ECO:0000313" key="3">
    <source>
        <dbReference type="EMBL" id="SDR51476.1"/>
    </source>
</evidence>
<dbReference type="GO" id="GO:0003677">
    <property type="term" value="F:DNA binding"/>
    <property type="evidence" value="ECO:0007669"/>
    <property type="project" value="InterPro"/>
</dbReference>
<feature type="transmembrane region" description="Helical" evidence="2">
    <location>
        <begin position="64"/>
        <end position="85"/>
    </location>
</feature>
<evidence type="ECO:0000256" key="1">
    <source>
        <dbReference type="ARBA" id="ARBA00022473"/>
    </source>
</evidence>
<reference evidence="4" key="1">
    <citation type="submission" date="2016-10" db="EMBL/GenBank/DDBJ databases">
        <authorList>
            <person name="Varghese N."/>
        </authorList>
    </citation>
    <scope>NUCLEOTIDE SEQUENCE [LARGE SCALE GENOMIC DNA]</scope>
    <source>
        <strain evidence="4">GAS106B</strain>
    </source>
</reference>
<keyword evidence="1" id="KW-0217">Developmental protein</keyword>
<gene>
    <name evidence="3" type="ORF">SAMN05443245_6939</name>
</gene>
<organism evidence="3 4">
    <name type="scientific">Paraburkholderia fungorum</name>
    <dbReference type="NCBI Taxonomy" id="134537"/>
    <lineage>
        <taxon>Bacteria</taxon>
        <taxon>Pseudomonadati</taxon>
        <taxon>Pseudomonadota</taxon>
        <taxon>Betaproteobacteria</taxon>
        <taxon>Burkholderiales</taxon>
        <taxon>Burkholderiaceae</taxon>
        <taxon>Paraburkholderia</taxon>
    </lineage>
</organism>
<protein>
    <submittedName>
        <fullName evidence="3">Uncharacterized protein</fullName>
    </submittedName>
</protein>
<dbReference type="InterPro" id="IPR001827">
    <property type="entry name" value="Homeobox_Antennapedia_CS"/>
</dbReference>
<keyword evidence="2" id="KW-1133">Transmembrane helix</keyword>
<evidence type="ECO:0000313" key="4">
    <source>
        <dbReference type="Proteomes" id="UP000183487"/>
    </source>
</evidence>
<dbReference type="OrthoDB" id="5572070at2"/>
<accession>A0A1H1JN83</accession>
<proteinExistence type="predicted"/>
<dbReference type="Proteomes" id="UP000183487">
    <property type="component" value="Unassembled WGS sequence"/>
</dbReference>
<keyword evidence="4" id="KW-1185">Reference proteome</keyword>
<evidence type="ECO:0000256" key="2">
    <source>
        <dbReference type="SAM" id="Phobius"/>
    </source>
</evidence>
<dbReference type="PROSITE" id="PS00032">
    <property type="entry name" value="ANTENNAPEDIA"/>
    <property type="match status" value="1"/>
</dbReference>
<sequence length="141" mass="15449">MSEDVAPREVSFPSMRQIVAGLLIAPFAWLVQMLVAETLAAQSCYPDSAPLNAPLFPWMRTALFVLSALCLLAGIAGSLLAWRNIRRIGPKRWGILGGTTRTRAELAWFVSRVAAMCSALFLFALIATDVALAIVSPCRWW</sequence>
<keyword evidence="2" id="KW-0812">Transmembrane</keyword>
<dbReference type="GO" id="GO:0003700">
    <property type="term" value="F:DNA-binding transcription factor activity"/>
    <property type="evidence" value="ECO:0007669"/>
    <property type="project" value="InterPro"/>
</dbReference>